<dbReference type="EMBL" id="BAAAKJ010000086">
    <property type="protein sequence ID" value="GAA1389561.1"/>
    <property type="molecule type" value="Genomic_DNA"/>
</dbReference>
<reference evidence="1 2" key="1">
    <citation type="journal article" date="2019" name="Int. J. Syst. Evol. Microbiol.">
        <title>The Global Catalogue of Microorganisms (GCM) 10K type strain sequencing project: providing services to taxonomists for standard genome sequencing and annotation.</title>
        <authorList>
            <consortium name="The Broad Institute Genomics Platform"/>
            <consortium name="The Broad Institute Genome Sequencing Center for Infectious Disease"/>
            <person name="Wu L."/>
            <person name="Ma J."/>
        </authorList>
    </citation>
    <scope>NUCLEOTIDE SEQUENCE [LARGE SCALE GENOMIC DNA]</scope>
    <source>
        <strain evidence="1 2">JCM 12393</strain>
    </source>
</reference>
<keyword evidence="2" id="KW-1185">Reference proteome</keyword>
<sequence length="54" mass="5386">MPTVANRRRLTDACSFAGLARVLPAVAGVGCVPVQPGAAAAVALRRGGARGIRS</sequence>
<accession>A0ABN1XT71</accession>
<name>A0ABN1XT71_9ACTN</name>
<organism evidence="1 2">
    <name type="scientific">Kitasatospora putterlickiae</name>
    <dbReference type="NCBI Taxonomy" id="221725"/>
    <lineage>
        <taxon>Bacteria</taxon>
        <taxon>Bacillati</taxon>
        <taxon>Actinomycetota</taxon>
        <taxon>Actinomycetes</taxon>
        <taxon>Kitasatosporales</taxon>
        <taxon>Streptomycetaceae</taxon>
        <taxon>Kitasatospora</taxon>
    </lineage>
</organism>
<protein>
    <submittedName>
        <fullName evidence="1">Uncharacterized protein</fullName>
    </submittedName>
</protein>
<dbReference type="Proteomes" id="UP001499863">
    <property type="component" value="Unassembled WGS sequence"/>
</dbReference>
<comment type="caution">
    <text evidence="1">The sequence shown here is derived from an EMBL/GenBank/DDBJ whole genome shotgun (WGS) entry which is preliminary data.</text>
</comment>
<evidence type="ECO:0000313" key="1">
    <source>
        <dbReference type="EMBL" id="GAA1389561.1"/>
    </source>
</evidence>
<evidence type="ECO:0000313" key="2">
    <source>
        <dbReference type="Proteomes" id="UP001499863"/>
    </source>
</evidence>
<proteinExistence type="predicted"/>
<gene>
    <name evidence="1" type="ORF">GCM10009639_17330</name>
</gene>